<dbReference type="InterPro" id="IPR016542">
    <property type="entry name" value="PIG-P_GPI19"/>
</dbReference>
<reference evidence="10 11" key="1">
    <citation type="submission" date="2014-07" db="EMBL/GenBank/DDBJ databases">
        <title>Genomic and transcriptomic analysis on Apis cerana provide comprehensive insights into honey bee biology.</title>
        <authorList>
            <person name="Diao Q."/>
            <person name="Sun L."/>
            <person name="Zheng H."/>
            <person name="Zheng H."/>
            <person name="Xu S."/>
            <person name="Wang S."/>
            <person name="Zeng Z."/>
            <person name="Hu F."/>
            <person name="Su S."/>
            <person name="Wu J."/>
        </authorList>
    </citation>
    <scope>NUCLEOTIDE SEQUENCE [LARGE SCALE GENOMIC DNA]</scope>
    <source>
        <tissue evidence="10">Pupae without intestine</tissue>
    </source>
</reference>
<keyword evidence="4 8" id="KW-0812">Transmembrane</keyword>
<dbReference type="InterPro" id="IPR052263">
    <property type="entry name" value="GPI_Anchor_Biosynth"/>
</dbReference>
<accession>A0A2A3EKX6</accession>
<proteinExistence type="inferred from homology"/>
<evidence type="ECO:0000256" key="4">
    <source>
        <dbReference type="ARBA" id="ARBA00022692"/>
    </source>
</evidence>
<protein>
    <recommendedName>
        <fullName evidence="7">Phosphatidylinositol N-acetylglucosaminyltransferase subunit P</fullName>
    </recommendedName>
</protein>
<keyword evidence="6 7" id="KW-0472">Membrane</keyword>
<evidence type="ECO:0000256" key="8">
    <source>
        <dbReference type="SAM" id="Phobius"/>
    </source>
</evidence>
<feature type="transmembrane region" description="Helical" evidence="8">
    <location>
        <begin position="12"/>
        <end position="35"/>
    </location>
</feature>
<dbReference type="STRING" id="94128.A0A2A3EKX6"/>
<dbReference type="Proteomes" id="UP000242457">
    <property type="component" value="Unassembled WGS sequence"/>
</dbReference>
<dbReference type="InterPro" id="IPR013717">
    <property type="entry name" value="PIG-P"/>
</dbReference>
<name>A0A2A3EKX6_APICC</name>
<evidence type="ECO:0000256" key="2">
    <source>
        <dbReference type="ARBA" id="ARBA00004687"/>
    </source>
</evidence>
<dbReference type="GO" id="GO:0006506">
    <property type="term" value="P:GPI anchor biosynthetic process"/>
    <property type="evidence" value="ECO:0007669"/>
    <property type="project" value="UniProtKB-UniPathway"/>
</dbReference>
<keyword evidence="11" id="KW-1185">Reference proteome</keyword>
<comment type="function">
    <text evidence="7">Part of the complex catalyzing the transfer of N-acetylglucosamine from UDP-N-acetylglucosamine to phosphatidylinositol, the first step of GPI biosynthesis.</text>
</comment>
<dbReference type="PIRSF" id="PIRSF008765">
    <property type="entry name" value="PIG-P_GPI19"/>
    <property type="match status" value="1"/>
</dbReference>
<keyword evidence="7 10" id="KW-0808">Transferase</keyword>
<keyword evidence="10" id="KW-0328">Glycosyltransferase</keyword>
<feature type="transmembrane region" description="Helical" evidence="8">
    <location>
        <begin position="55"/>
        <end position="76"/>
    </location>
</feature>
<dbReference type="EMBL" id="KZ288217">
    <property type="protein sequence ID" value="PBC32377.1"/>
    <property type="molecule type" value="Genomic_DNA"/>
</dbReference>
<evidence type="ECO:0000259" key="9">
    <source>
        <dbReference type="Pfam" id="PF08510"/>
    </source>
</evidence>
<feature type="domain" description="PIG-P" evidence="9">
    <location>
        <begin position="11"/>
        <end position="122"/>
    </location>
</feature>
<evidence type="ECO:0000256" key="1">
    <source>
        <dbReference type="ARBA" id="ARBA00004141"/>
    </source>
</evidence>
<dbReference type="GO" id="GO:0016020">
    <property type="term" value="C:membrane"/>
    <property type="evidence" value="ECO:0007669"/>
    <property type="project" value="UniProtKB-SubCell"/>
</dbReference>
<evidence type="ECO:0000256" key="6">
    <source>
        <dbReference type="ARBA" id="ARBA00023136"/>
    </source>
</evidence>
<dbReference type="PANTHER" id="PTHR46346:SF1">
    <property type="entry name" value="PHOSPHATIDYLINOSITOL N-ACETYLGLUCOSAMINYLTRANSFERASE SUBUNIT P"/>
    <property type="match status" value="1"/>
</dbReference>
<sequence>MEHTPAPYGPRSVYGYVLYISSNMLFLLFLIWAVIPDQILYELGLTYWPSKYWAIAIPIWALTALAIFAFIIYPAINLSMTPDINDITTITDKYSCQKKETIPGGIPPVYDIPITKVCRKLYLSKKK</sequence>
<evidence type="ECO:0000256" key="3">
    <source>
        <dbReference type="ARBA" id="ARBA00022502"/>
    </source>
</evidence>
<comment type="pathway">
    <text evidence="2 7">Glycolipid biosynthesis; glycosylphosphatidylinositol-anchor biosynthesis.</text>
</comment>
<comment type="subcellular location">
    <subcellularLocation>
        <location evidence="1">Membrane</location>
        <topology evidence="1">Multi-pass membrane protein</topology>
    </subcellularLocation>
</comment>
<comment type="similarity">
    <text evidence="7">Belongs to the PIGP family.</text>
</comment>
<keyword evidence="3 7" id="KW-0337">GPI-anchor biosynthesis</keyword>
<evidence type="ECO:0000313" key="10">
    <source>
        <dbReference type="EMBL" id="PBC32377.1"/>
    </source>
</evidence>
<dbReference type="UniPathway" id="UPA00196"/>
<evidence type="ECO:0000256" key="7">
    <source>
        <dbReference type="PIRNR" id="PIRNR008765"/>
    </source>
</evidence>
<gene>
    <name evidence="10" type="ORF">APICC_01975</name>
</gene>
<dbReference type="GO" id="GO:0017176">
    <property type="term" value="F:phosphatidylinositol N-acetylglucosaminyltransferase activity"/>
    <property type="evidence" value="ECO:0007669"/>
    <property type="project" value="UniProtKB-UniRule"/>
</dbReference>
<organism evidence="10 11">
    <name type="scientific">Apis cerana cerana</name>
    <name type="common">Oriental honeybee</name>
    <dbReference type="NCBI Taxonomy" id="94128"/>
    <lineage>
        <taxon>Eukaryota</taxon>
        <taxon>Metazoa</taxon>
        <taxon>Ecdysozoa</taxon>
        <taxon>Arthropoda</taxon>
        <taxon>Hexapoda</taxon>
        <taxon>Insecta</taxon>
        <taxon>Pterygota</taxon>
        <taxon>Neoptera</taxon>
        <taxon>Endopterygota</taxon>
        <taxon>Hymenoptera</taxon>
        <taxon>Apocrita</taxon>
        <taxon>Aculeata</taxon>
        <taxon>Apoidea</taxon>
        <taxon>Anthophila</taxon>
        <taxon>Apidae</taxon>
        <taxon>Apis</taxon>
    </lineage>
</organism>
<dbReference type="OrthoDB" id="690928at2759"/>
<dbReference type="AlphaFoldDB" id="A0A2A3EKX6"/>
<keyword evidence="5 8" id="KW-1133">Transmembrane helix</keyword>
<evidence type="ECO:0000256" key="5">
    <source>
        <dbReference type="ARBA" id="ARBA00022989"/>
    </source>
</evidence>
<evidence type="ECO:0000313" key="11">
    <source>
        <dbReference type="Proteomes" id="UP000242457"/>
    </source>
</evidence>
<dbReference type="Pfam" id="PF08510">
    <property type="entry name" value="PIG-P"/>
    <property type="match status" value="1"/>
</dbReference>
<dbReference type="GO" id="GO:0005783">
    <property type="term" value="C:endoplasmic reticulum"/>
    <property type="evidence" value="ECO:0007669"/>
    <property type="project" value="TreeGrafter"/>
</dbReference>
<dbReference type="PANTHER" id="PTHR46346">
    <property type="entry name" value="PHOSPHATIDYLINOSITOL N-ACETYLGLUCOSAMINYLTRANSFERASE SUBUNIT P"/>
    <property type="match status" value="1"/>
</dbReference>